<protein>
    <submittedName>
        <fullName evidence="1">Uncharacterized protein</fullName>
    </submittedName>
</protein>
<dbReference type="AlphaFoldDB" id="A0A195B2L2"/>
<name>A0A195B2L2_9HYME</name>
<sequence length="170" mass="19141">MFPIVEAKGIPRVPECIYEDNSRREVPWHNGDGSEETHPEHVQRNRVMSGRRDNCGILSEIGFKHLHTPDNGFLLDGGRAPGLRNSSALTDGQGASIVQTRGKIMHSFPLRFVLTAIKALDYSGCGIGKRTSRLENELRDWSRRKEARVFQADNNWKSNGKHGADMNFSR</sequence>
<proteinExistence type="predicted"/>
<accession>A0A195B2L2</accession>
<evidence type="ECO:0000313" key="1">
    <source>
        <dbReference type="EMBL" id="KYM78520.1"/>
    </source>
</evidence>
<organism evidence="1 2">
    <name type="scientific">Atta colombica</name>
    <dbReference type="NCBI Taxonomy" id="520822"/>
    <lineage>
        <taxon>Eukaryota</taxon>
        <taxon>Metazoa</taxon>
        <taxon>Ecdysozoa</taxon>
        <taxon>Arthropoda</taxon>
        <taxon>Hexapoda</taxon>
        <taxon>Insecta</taxon>
        <taxon>Pterygota</taxon>
        <taxon>Neoptera</taxon>
        <taxon>Endopterygota</taxon>
        <taxon>Hymenoptera</taxon>
        <taxon>Apocrita</taxon>
        <taxon>Aculeata</taxon>
        <taxon>Formicoidea</taxon>
        <taxon>Formicidae</taxon>
        <taxon>Myrmicinae</taxon>
        <taxon>Atta</taxon>
    </lineage>
</organism>
<evidence type="ECO:0000313" key="2">
    <source>
        <dbReference type="Proteomes" id="UP000078540"/>
    </source>
</evidence>
<dbReference type="EMBL" id="KQ976662">
    <property type="protein sequence ID" value="KYM78520.1"/>
    <property type="molecule type" value="Genomic_DNA"/>
</dbReference>
<reference evidence="1 2" key="1">
    <citation type="submission" date="2015-09" db="EMBL/GenBank/DDBJ databases">
        <title>Atta colombica WGS genome.</title>
        <authorList>
            <person name="Nygaard S."/>
            <person name="Hu H."/>
            <person name="Boomsma J."/>
            <person name="Zhang G."/>
        </authorList>
    </citation>
    <scope>NUCLEOTIDE SEQUENCE [LARGE SCALE GENOMIC DNA]</scope>
    <source>
        <strain evidence="1">Treedump-2</strain>
        <tissue evidence="1">Whole body</tissue>
    </source>
</reference>
<keyword evidence="2" id="KW-1185">Reference proteome</keyword>
<gene>
    <name evidence="1" type="ORF">ALC53_11175</name>
</gene>
<dbReference type="Proteomes" id="UP000078540">
    <property type="component" value="Unassembled WGS sequence"/>
</dbReference>